<name>A0A6A3C1H6_HIBSY</name>
<evidence type="ECO:0000256" key="3">
    <source>
        <dbReference type="ARBA" id="ARBA00022729"/>
    </source>
</evidence>
<evidence type="ECO:0000256" key="2">
    <source>
        <dbReference type="ARBA" id="ARBA00022622"/>
    </source>
</evidence>
<keyword evidence="2" id="KW-0325">Glycoprotein</keyword>
<dbReference type="PANTHER" id="PTHR31044">
    <property type="entry name" value="BETA-1,3 GLUCANASE"/>
    <property type="match status" value="1"/>
</dbReference>
<evidence type="ECO:0000256" key="1">
    <source>
        <dbReference type="ARBA" id="ARBA00004609"/>
    </source>
</evidence>
<dbReference type="Proteomes" id="UP000436088">
    <property type="component" value="Unassembled WGS sequence"/>
</dbReference>
<evidence type="ECO:0000313" key="5">
    <source>
        <dbReference type="EMBL" id="KAE8722965.1"/>
    </source>
</evidence>
<keyword evidence="6" id="KW-1185">Reference proteome</keyword>
<dbReference type="GO" id="GO:0016301">
    <property type="term" value="F:kinase activity"/>
    <property type="evidence" value="ECO:0007669"/>
    <property type="project" value="UniProtKB-KW"/>
</dbReference>
<dbReference type="Gene3D" id="1.20.58.1040">
    <property type="match status" value="1"/>
</dbReference>
<dbReference type="GO" id="GO:0098552">
    <property type="term" value="C:side of membrane"/>
    <property type="evidence" value="ECO:0007669"/>
    <property type="project" value="UniProtKB-KW"/>
</dbReference>
<accession>A0A6A3C1H6</accession>
<keyword evidence="2" id="KW-0449">Lipoprotein</keyword>
<dbReference type="GO" id="GO:0005886">
    <property type="term" value="C:plasma membrane"/>
    <property type="evidence" value="ECO:0007669"/>
    <property type="project" value="UniProtKB-SubCell"/>
</dbReference>
<keyword evidence="2" id="KW-0472">Membrane</keyword>
<protein>
    <submittedName>
        <fullName evidence="5">Leucine-rich receptor-like protein kinase family protein</fullName>
    </submittedName>
</protein>
<sequence>MERSERTSTVLTKKVSLWGYELCGLGVRGRSPRGTGKTWCVAKPSTDDAALASNINSACNYLGTRGLNCNQIQSGETCYDPETLINHASVVVNSYYQDNGGQEHACHFTNSGLITVSDPSYGSCQYA</sequence>
<organism evidence="5 6">
    <name type="scientific">Hibiscus syriacus</name>
    <name type="common">Rose of Sharon</name>
    <dbReference type="NCBI Taxonomy" id="106335"/>
    <lineage>
        <taxon>Eukaryota</taxon>
        <taxon>Viridiplantae</taxon>
        <taxon>Streptophyta</taxon>
        <taxon>Embryophyta</taxon>
        <taxon>Tracheophyta</taxon>
        <taxon>Spermatophyta</taxon>
        <taxon>Magnoliopsida</taxon>
        <taxon>eudicotyledons</taxon>
        <taxon>Gunneridae</taxon>
        <taxon>Pentapetalae</taxon>
        <taxon>rosids</taxon>
        <taxon>malvids</taxon>
        <taxon>Malvales</taxon>
        <taxon>Malvaceae</taxon>
        <taxon>Malvoideae</taxon>
        <taxon>Hibiscus</taxon>
    </lineage>
</organism>
<dbReference type="GO" id="GO:0009506">
    <property type="term" value="C:plasmodesma"/>
    <property type="evidence" value="ECO:0007669"/>
    <property type="project" value="UniProtKB-ARBA"/>
</dbReference>
<proteinExistence type="predicted"/>
<dbReference type="EMBL" id="VEPZ02000548">
    <property type="protein sequence ID" value="KAE8722965.1"/>
    <property type="molecule type" value="Genomic_DNA"/>
</dbReference>
<dbReference type="PANTHER" id="PTHR31044:SF71">
    <property type="entry name" value="MAJOR POLLEN ALLERGEN OLE E 10-LIKE"/>
    <property type="match status" value="1"/>
</dbReference>
<reference evidence="5" key="1">
    <citation type="submission" date="2019-09" db="EMBL/GenBank/DDBJ databases">
        <title>Draft genome information of white flower Hibiscus syriacus.</title>
        <authorList>
            <person name="Kim Y.-M."/>
        </authorList>
    </citation>
    <scope>NUCLEOTIDE SEQUENCE [LARGE SCALE GENOMIC DNA]</scope>
    <source>
        <strain evidence="5">YM2019G1</strain>
    </source>
</reference>
<feature type="domain" description="X8" evidence="4">
    <location>
        <begin position="38"/>
        <end position="126"/>
    </location>
</feature>
<comment type="subcellular location">
    <subcellularLocation>
        <location evidence="1">Cell membrane</location>
        <topology evidence="1">Lipid-anchor</topology>
        <topology evidence="1">GPI-anchor</topology>
    </subcellularLocation>
</comment>
<evidence type="ECO:0000259" key="4">
    <source>
        <dbReference type="SMART" id="SM00768"/>
    </source>
</evidence>
<evidence type="ECO:0000313" key="6">
    <source>
        <dbReference type="Proteomes" id="UP000436088"/>
    </source>
</evidence>
<keyword evidence="2" id="KW-0336">GPI-anchor</keyword>
<comment type="caution">
    <text evidence="5">The sequence shown here is derived from an EMBL/GenBank/DDBJ whole genome shotgun (WGS) entry which is preliminary data.</text>
</comment>
<dbReference type="SMART" id="SM00768">
    <property type="entry name" value="X8"/>
    <property type="match status" value="1"/>
</dbReference>
<dbReference type="Pfam" id="PF07983">
    <property type="entry name" value="X8"/>
    <property type="match status" value="1"/>
</dbReference>
<dbReference type="InterPro" id="IPR044788">
    <property type="entry name" value="X8_dom_prot"/>
</dbReference>
<gene>
    <name evidence="5" type="ORF">F3Y22_tig00013285pilonHSYRG00122</name>
</gene>
<keyword evidence="3" id="KW-0732">Signal</keyword>
<dbReference type="AlphaFoldDB" id="A0A6A3C1H6"/>
<dbReference type="InterPro" id="IPR012946">
    <property type="entry name" value="X8"/>
</dbReference>